<reference evidence="2 3" key="2">
    <citation type="journal article" date="2015" name="Eukaryot. Cell">
        <title>Asexual propagation of a virulent clone complex in a human and feline outbreak of sporotrichosis.</title>
        <authorList>
            <person name="Teixeira Mde M."/>
            <person name="Rodrigues A.M."/>
            <person name="Tsui C.K."/>
            <person name="de Almeida L.G."/>
            <person name="Van Diepeningen A.D."/>
            <person name="van den Ende B.G."/>
            <person name="Fernandes G.F."/>
            <person name="Kano R."/>
            <person name="Hamelin R.C."/>
            <person name="Lopes-Bezerra L.M."/>
            <person name="Vasconcelos A.T."/>
            <person name="de Hoog S."/>
            <person name="de Camargo Z.P."/>
            <person name="Felipe M.S."/>
        </authorList>
    </citation>
    <scope>NUCLEOTIDE SEQUENCE [LARGE SCALE GENOMIC DNA]</scope>
    <source>
        <strain evidence="2 3">1099-18</strain>
    </source>
</reference>
<feature type="region of interest" description="Disordered" evidence="1">
    <location>
        <begin position="1"/>
        <end position="44"/>
    </location>
</feature>
<dbReference type="EMBL" id="AXCR01000007">
    <property type="protein sequence ID" value="KJR85356.1"/>
    <property type="molecule type" value="Genomic_DNA"/>
</dbReference>
<feature type="compositionally biased region" description="Acidic residues" evidence="1">
    <location>
        <begin position="492"/>
        <end position="504"/>
    </location>
</feature>
<gene>
    <name evidence="2" type="ORF">SPSK_08911</name>
</gene>
<feature type="compositionally biased region" description="Basic residues" evidence="1">
    <location>
        <begin position="464"/>
        <end position="477"/>
    </location>
</feature>
<feature type="region of interest" description="Disordered" evidence="1">
    <location>
        <begin position="317"/>
        <end position="390"/>
    </location>
</feature>
<proteinExistence type="predicted"/>
<feature type="compositionally biased region" description="Low complexity" evidence="1">
    <location>
        <begin position="198"/>
        <end position="218"/>
    </location>
</feature>
<feature type="compositionally biased region" description="Acidic residues" evidence="1">
    <location>
        <begin position="511"/>
        <end position="535"/>
    </location>
</feature>
<protein>
    <submittedName>
        <fullName evidence="2">Uncharacterized protein</fullName>
    </submittedName>
</protein>
<dbReference type="RefSeq" id="XP_016588032.1">
    <property type="nucleotide sequence ID" value="XM_016735497.1"/>
</dbReference>
<feature type="region of interest" description="Disordered" evidence="1">
    <location>
        <begin position="182"/>
        <end position="218"/>
    </location>
</feature>
<feature type="compositionally biased region" description="Polar residues" evidence="1">
    <location>
        <begin position="361"/>
        <end position="380"/>
    </location>
</feature>
<feature type="compositionally biased region" description="Basic and acidic residues" evidence="1">
    <location>
        <begin position="381"/>
        <end position="390"/>
    </location>
</feature>
<dbReference type="VEuPathDB" id="FungiDB:SPSK_08911"/>
<accession>A0A0F2MB09</accession>
<feature type="compositionally biased region" description="Polar residues" evidence="1">
    <location>
        <begin position="130"/>
        <end position="150"/>
    </location>
</feature>
<feature type="region of interest" description="Disordered" evidence="1">
    <location>
        <begin position="453"/>
        <end position="565"/>
    </location>
</feature>
<reference evidence="2 3" key="1">
    <citation type="journal article" date="2014" name="BMC Genomics">
        <title>Comparative genomics of the major fungal agents of human and animal Sporotrichosis: Sporothrix schenckii and Sporothrix brasiliensis.</title>
        <authorList>
            <person name="Teixeira M.M."/>
            <person name="de Almeida L.G."/>
            <person name="Kubitschek-Barreira P."/>
            <person name="Alves F.L."/>
            <person name="Kioshima E.S."/>
            <person name="Abadio A.K."/>
            <person name="Fernandes L."/>
            <person name="Derengowski L.S."/>
            <person name="Ferreira K.S."/>
            <person name="Souza R.C."/>
            <person name="Ruiz J.C."/>
            <person name="de Andrade N.C."/>
            <person name="Paes H.C."/>
            <person name="Nicola A.M."/>
            <person name="Albuquerque P."/>
            <person name="Gerber A.L."/>
            <person name="Martins V.P."/>
            <person name="Peconick L.D."/>
            <person name="Neto A.V."/>
            <person name="Chaucanez C.B."/>
            <person name="Silva P.A."/>
            <person name="Cunha O.L."/>
            <person name="de Oliveira F.F."/>
            <person name="dos Santos T.C."/>
            <person name="Barros A.L."/>
            <person name="Soares M.A."/>
            <person name="de Oliveira L.M."/>
            <person name="Marini M.M."/>
            <person name="Villalobos-Duno H."/>
            <person name="Cunha M.M."/>
            <person name="de Hoog S."/>
            <person name="da Silveira J.F."/>
            <person name="Henrissat B."/>
            <person name="Nino-Vega G.A."/>
            <person name="Cisalpino P.S."/>
            <person name="Mora-Montes H.M."/>
            <person name="Almeida S.R."/>
            <person name="Stajich J.E."/>
            <person name="Lopes-Bezerra L.M."/>
            <person name="Vasconcelos A.T."/>
            <person name="Felipe M.S."/>
        </authorList>
    </citation>
    <scope>NUCLEOTIDE SEQUENCE [LARGE SCALE GENOMIC DNA]</scope>
    <source>
        <strain evidence="2 3">1099-18</strain>
    </source>
</reference>
<evidence type="ECO:0000313" key="2">
    <source>
        <dbReference type="EMBL" id="KJR85356.1"/>
    </source>
</evidence>
<evidence type="ECO:0000256" key="1">
    <source>
        <dbReference type="SAM" id="MobiDB-lite"/>
    </source>
</evidence>
<feature type="region of interest" description="Disordered" evidence="1">
    <location>
        <begin position="74"/>
        <end position="155"/>
    </location>
</feature>
<comment type="caution">
    <text evidence="2">The sequence shown here is derived from an EMBL/GenBank/DDBJ whole genome shotgun (WGS) entry which is preliminary data.</text>
</comment>
<feature type="compositionally biased region" description="Polar residues" evidence="1">
    <location>
        <begin position="317"/>
        <end position="332"/>
    </location>
</feature>
<feature type="compositionally biased region" description="Basic and acidic residues" evidence="1">
    <location>
        <begin position="453"/>
        <end position="463"/>
    </location>
</feature>
<name>A0A0F2MB09_SPOSC</name>
<dbReference type="KEGG" id="ssck:SPSK_08911"/>
<dbReference type="GeneID" id="27670774"/>
<dbReference type="OrthoDB" id="4174342at2759"/>
<sequence>MSPETASPVYPDRLIHPLPKRRLRERLSSDAADSIKYPPDQTPGAPLFYYPYSLKQDAASVERPIFVGQAKAATLTAKPTITAPSASTPTTTAATAVPAATGPNAKPGSAPGRAADLPSRPRRSSGENEAASSSRTSRAGNRSGRSSQALHMSPAQGYWTLPSSTLTADGFDSFEYTSNTKKRKIPSAGDTSHTGSYTSTSLRSTASESSTTTSSYDSLAGSPPLLANVKPTGFVAASVGISGPGRGRYGRSQRHPIIAAEHTNNAGIISSAIANAERQGPRESTDLASQFQATEASAQGSLQFTFTCSSKVPGNLLWSGSDSRTPPSSANWQQGQQQGRIRGGQGAPHASGSHLAGSVDPNGSPSSGKASKEANGNRSKQQLEKEENFKIRQELRKQARDRRRRQQELNVMRPTPESEIYICPFCEYENITGHKPRLIYEFEMKERKKRLELERRQREQRNREKARHRNRKGRKAAKAAPATAGSSTLQESFDDDQQYDDIPDDTGQGIVDDDDYEDDDDYDDDDGAGEADDFVAELRLGIGDANNPLLRGRDGEGMQPIPAGG</sequence>
<feature type="compositionally biased region" description="Low complexity" evidence="1">
    <location>
        <begin position="76"/>
        <end position="105"/>
    </location>
</feature>
<evidence type="ECO:0000313" key="3">
    <source>
        <dbReference type="Proteomes" id="UP000033710"/>
    </source>
</evidence>
<organism evidence="2 3">
    <name type="scientific">Sporothrix schenckii 1099-18</name>
    <dbReference type="NCBI Taxonomy" id="1397361"/>
    <lineage>
        <taxon>Eukaryota</taxon>
        <taxon>Fungi</taxon>
        <taxon>Dikarya</taxon>
        <taxon>Ascomycota</taxon>
        <taxon>Pezizomycotina</taxon>
        <taxon>Sordariomycetes</taxon>
        <taxon>Sordariomycetidae</taxon>
        <taxon>Ophiostomatales</taxon>
        <taxon>Ophiostomataceae</taxon>
        <taxon>Sporothrix</taxon>
    </lineage>
</organism>
<dbReference type="AlphaFoldDB" id="A0A0F2MB09"/>
<dbReference type="Proteomes" id="UP000033710">
    <property type="component" value="Unassembled WGS sequence"/>
</dbReference>